<dbReference type="InterPro" id="IPR011625">
    <property type="entry name" value="A2M_N_BRD"/>
</dbReference>
<dbReference type="RefSeq" id="WP_115901501.1">
    <property type="nucleotide sequence ID" value="NZ_QUNS01000006.1"/>
</dbReference>
<protein>
    <recommendedName>
        <fullName evidence="7">Alpha-2-macroglobulin family protein</fullName>
    </recommendedName>
</protein>
<accession>A0A3E0HME1</accession>
<dbReference type="Pfam" id="PF17972">
    <property type="entry name" value="bMG5"/>
    <property type="match status" value="1"/>
</dbReference>
<dbReference type="InterPro" id="IPR013783">
    <property type="entry name" value="Ig-like_fold"/>
</dbReference>
<organism evidence="5 6">
    <name type="scientific">Tenacibaculum gallaicum</name>
    <dbReference type="NCBI Taxonomy" id="561505"/>
    <lineage>
        <taxon>Bacteria</taxon>
        <taxon>Pseudomonadati</taxon>
        <taxon>Bacteroidota</taxon>
        <taxon>Flavobacteriia</taxon>
        <taxon>Flavobacteriales</taxon>
        <taxon>Flavobacteriaceae</taxon>
        <taxon>Tenacibaculum</taxon>
    </lineage>
</organism>
<dbReference type="EMBL" id="QUNS01000006">
    <property type="protein sequence ID" value="REH47386.1"/>
    <property type="molecule type" value="Genomic_DNA"/>
</dbReference>
<dbReference type="InterPro" id="IPR047565">
    <property type="entry name" value="Alpha-macroglob_thiol-ester_cl"/>
</dbReference>
<dbReference type="Pfam" id="PF17962">
    <property type="entry name" value="bMG6"/>
    <property type="match status" value="1"/>
</dbReference>
<dbReference type="Pfam" id="PF07703">
    <property type="entry name" value="A2M_BRD"/>
    <property type="match status" value="1"/>
</dbReference>
<dbReference type="InterPro" id="IPR002890">
    <property type="entry name" value="MG2"/>
</dbReference>
<evidence type="ECO:0000259" key="4">
    <source>
        <dbReference type="SMART" id="SM01360"/>
    </source>
</evidence>
<gene>
    <name evidence="5" type="ORF">C7448_1067</name>
</gene>
<evidence type="ECO:0000256" key="1">
    <source>
        <dbReference type="ARBA" id="ARBA00010556"/>
    </source>
</evidence>
<evidence type="ECO:0000259" key="3">
    <source>
        <dbReference type="SMART" id="SM01359"/>
    </source>
</evidence>
<dbReference type="Gene3D" id="2.60.40.1930">
    <property type="match status" value="1"/>
</dbReference>
<dbReference type="Gene3D" id="1.50.10.20">
    <property type="match status" value="1"/>
</dbReference>
<keyword evidence="6" id="KW-1185">Reference proteome</keyword>
<dbReference type="SMART" id="SM01419">
    <property type="entry name" value="Thiol-ester_cl"/>
    <property type="match status" value="1"/>
</dbReference>
<dbReference type="Pfam" id="PF00207">
    <property type="entry name" value="A2M"/>
    <property type="match status" value="1"/>
</dbReference>
<sequence length="1839" mass="206844">MKLQLFKKVKKIIGVFTLIFLMFIANSCKKSAVTESNVNEFSEYISVFPDKLISVSPNLKFVLKNKVTTNFDATEVITTKPAIKGEVVFNDSELVFVPAEKLKSNQEYLITLHLSKLYEDIEEDLENFTIKVKTKELLFNVSLQAPSVYNKKLYEVEGELIASDIIETEKIASLVKATYNGKEKAIKFSTAGKVSSKVYFKIDSIERFKEDKQLKVEWTGTPIQSESKGSREVTITGKNNFKILNVEVIDTDKQHIEISFSDPIQKSQNLKGLIQFLNTQKRAFTYKVNSNKVTVYPKSSFTQKVDIEIFKGIKSVDGYALKENTIKTVYFEELKPAVKFIKSGSILPNSNNLKINFSAVNLKAIDATIYKVYKENVLQFLQNNNLSNQGNLRYVGRPVAKYTVNLGNQGLDLSKENAFAIDLAEIIKVENGAMYRVEFSFNKDYSNYKCTEGVSTKTIVFGKKKIDTKSYDNPNYYDDYYYDYSWRDREDPCTTSYYYNKDISTNILATNIGVIVKKGNNNKTLVAVTNILTTDVIEGAKVTLYNLQKQEVASATTNKEGVVSFSDVTNDFFAVVSKKSNTTYVKLKDGETLSMSKFDVSGVKLQEGIKGYIYGERGVWRPGDQIFLTFVLNDNANPIPEEHPIKFELLNPRGKIIDRKVLSKKSNNVYAYAPRTNPEAITGNWKLRVSVGGAVFNKTLKVETIKPNRLKIKLATDSEFIKANSTITGDVEVKWLHGAIARGLKLDINGKFSQTNTEFSKFKSYNFDDVTRRFGTEEFKVLKGNLSNEGTTKFSVKPKLDSKAPGMLKASFITKVYENGGDFSTDVFSNKVSPYTSYAGLQDAEEPQSKNYLFTDENYTFNVASVNEDGEGVANSLEVNVYKLSWRWWWSTSDNGLSSYDGTRYHEPYKKLKVTTNGSGKGTFKLKVDENDWGRYLIKVKDSKSKHVTSNVVYFDWPSWYAKKKGNQDKSNATMLIFTTDKESYEVDEKATVKFPSSEGGKAFITIENGTEVLDHFWVPTQAQQTSFSFPVKASYTPNVFVNISLLQKHSQTVNDLPIRMYGSIPMLVNNPATKLEPKIQLADELRPESTATIRVKEEKGRPMTYTIALVDEGLLDLTRFKTPNPWEVFYARQSLGVKTWDIFDDVIGAYGGKVNQILSIGGDEAEAGSKNRKANRFKPMVTYLGPFDLEKGDSKEHKIKIPKYVGSVRAMVVATDTKKDAYGSDEKTAFVRKPVMILASLPRKITPEETVTLPVTVFAMKSNIKNVKVTVQPNEAYTIVGDRTQTVSFNQPDEKMAYFTLKVNDFKGIGKVKIDASSGREKASYEVEIDVLNPNPVTTEVKDVVLKSNEVGEINFTSFGTKGTNAATLELSTLPPMNFTKRLGYLIRYPHGCVEQTTSGAFPQLFLPELFELSKEKIASIERNIKAAIQRLSDFQLSNGGLSYWQGNSSANSWGTSYAGHFMIEAEKKGYALPIGFKSKWIGYQKQQARNWRNDSRYYNNSLSQAYRLYTLSLANTPDLASMNRLRESMGVSDEAKMRLASAYALIGKKAIATSILKGITGYTYTKRYYSNYGSETRNKAMSLETYMLLDDETKSIKLAKEIAEDLSSNNWMSTQTTAYSLLAMSQYALKNGGSDGINTSYVLNKASGEASTSKSLLAKDLIAIQKENSLKITNKNSGVLYVRILNKGILPIGEEKVFQKNLETSITYKTKDGTRITPDNLSQGTNFVAEVTVKNPTSETIDNVALTQYIPSGWEIVNTRFTDFGNNTTSSKVDYTDIRDASISNYFTLKKYETKTFRVLLNASYLGEYYLPGVQVEAMYDNDYIARTKGEWIKVVK</sequence>
<dbReference type="InterPro" id="IPR008930">
    <property type="entry name" value="Terpenoid_cyclase/PrenylTrfase"/>
</dbReference>
<dbReference type="Pfam" id="PF17973">
    <property type="entry name" value="bMG10"/>
    <property type="match status" value="1"/>
</dbReference>
<dbReference type="SMART" id="SM01360">
    <property type="entry name" value="A2M"/>
    <property type="match status" value="1"/>
</dbReference>
<dbReference type="PANTHER" id="PTHR40094:SF1">
    <property type="entry name" value="UBIQUITIN DOMAIN-CONTAINING PROTEIN"/>
    <property type="match status" value="1"/>
</dbReference>
<dbReference type="InterPro" id="IPR041246">
    <property type="entry name" value="Bact_MG10"/>
</dbReference>
<feature type="domain" description="Alpha-2-macroglobulin" evidence="4">
    <location>
        <begin position="1183"/>
        <end position="1272"/>
    </location>
</feature>
<dbReference type="OrthoDB" id="9767116at2"/>
<name>A0A3E0HME1_9FLAO</name>
<comment type="similarity">
    <text evidence="1">Belongs to the protease inhibitor I39 (alpha-2-macroglobulin) family. Bacterial alpha-2-macroglobulin subfamily.</text>
</comment>
<dbReference type="SUPFAM" id="SSF48239">
    <property type="entry name" value="Terpenoid cyclases/Protein prenyltransferases"/>
    <property type="match status" value="1"/>
</dbReference>
<evidence type="ECO:0000313" key="5">
    <source>
        <dbReference type="EMBL" id="REH47386.1"/>
    </source>
</evidence>
<dbReference type="PANTHER" id="PTHR40094">
    <property type="entry name" value="ALPHA-2-MACROGLOBULIN HOMOLOG"/>
    <property type="match status" value="1"/>
</dbReference>
<dbReference type="InterPro" id="IPR041462">
    <property type="entry name" value="Bact_A2M_MG6"/>
</dbReference>
<proteinExistence type="inferred from homology"/>
<dbReference type="InterPro" id="IPR021868">
    <property type="entry name" value="Alpha_2_Macroglob_MG3"/>
</dbReference>
<dbReference type="Proteomes" id="UP000256884">
    <property type="component" value="Unassembled WGS sequence"/>
</dbReference>
<feature type="domain" description="Alpha-2-macroglobulin bait region" evidence="3">
    <location>
        <begin position="976"/>
        <end position="1118"/>
    </location>
</feature>
<dbReference type="GO" id="GO:0004866">
    <property type="term" value="F:endopeptidase inhibitor activity"/>
    <property type="evidence" value="ECO:0007669"/>
    <property type="project" value="InterPro"/>
</dbReference>
<dbReference type="InterPro" id="IPR051802">
    <property type="entry name" value="YfhM-like"/>
</dbReference>
<evidence type="ECO:0000256" key="2">
    <source>
        <dbReference type="ARBA" id="ARBA00022729"/>
    </source>
</evidence>
<reference evidence="5 6" key="1">
    <citation type="submission" date="2018-08" db="EMBL/GenBank/DDBJ databases">
        <title>Genomic Encyclopedia of Type Strains, Phase IV (KMG-IV): sequencing the most valuable type-strain genomes for metagenomic binning, comparative biology and taxonomic classification.</title>
        <authorList>
            <person name="Goeker M."/>
        </authorList>
    </citation>
    <scope>NUCLEOTIDE SEQUENCE [LARGE SCALE GENOMIC DNA]</scope>
    <source>
        <strain evidence="5 6">DSM 18841</strain>
    </source>
</reference>
<dbReference type="InterPro" id="IPR041203">
    <property type="entry name" value="Bact_A2M_MG5"/>
</dbReference>
<dbReference type="CDD" id="cd02891">
    <property type="entry name" value="A2M_like"/>
    <property type="match status" value="1"/>
</dbReference>
<dbReference type="Pfam" id="PF11974">
    <property type="entry name" value="bMG3"/>
    <property type="match status" value="1"/>
</dbReference>
<dbReference type="Gene3D" id="2.60.40.10">
    <property type="entry name" value="Immunoglobulins"/>
    <property type="match status" value="1"/>
</dbReference>
<evidence type="ECO:0008006" key="7">
    <source>
        <dbReference type="Google" id="ProtNLM"/>
    </source>
</evidence>
<dbReference type="Pfam" id="PF01835">
    <property type="entry name" value="MG2"/>
    <property type="match status" value="1"/>
</dbReference>
<dbReference type="SMART" id="SM01359">
    <property type="entry name" value="A2M_N_2"/>
    <property type="match status" value="1"/>
</dbReference>
<keyword evidence="2" id="KW-0732">Signal</keyword>
<dbReference type="InterPro" id="IPR001599">
    <property type="entry name" value="Macroglobln_a2"/>
</dbReference>
<comment type="caution">
    <text evidence="5">The sequence shown here is derived from an EMBL/GenBank/DDBJ whole genome shotgun (WGS) entry which is preliminary data.</text>
</comment>
<evidence type="ECO:0000313" key="6">
    <source>
        <dbReference type="Proteomes" id="UP000256884"/>
    </source>
</evidence>